<evidence type="ECO:0000256" key="2">
    <source>
        <dbReference type="ARBA" id="ARBA00001913"/>
    </source>
</evidence>
<sequence length="289" mass="31523">MKTYTATLLTDHAAVLGEGPFWHDGAIHYVDIEGKQLLRLEGENVVVVYEFPRRVGAVVPAKEGGFVCALEEGFYHLSADGDDLTYLTDPEPGRTDNRFNDGKCDPFGRFVAGTMSLVDDNEGAALYSLGKDGSCQQVLAPVGCSNGLAWSKDQKHFFYIDTPTRQIVRFDYAAETGAISNRKVCIEIPAEDGHPDGMCIDQDDHLWIAHWGGWQVARYNPATGQKMEHIHVPAAQVTSCAFGGGGMNELYITTGCYNLTSEQRAEQPHAGKVFVCPVDAVGFPTATWG</sequence>
<reference evidence="17" key="2">
    <citation type="submission" date="2020-09" db="EMBL/GenBank/DDBJ databases">
        <authorList>
            <person name="Sun Q."/>
            <person name="Kim S."/>
        </authorList>
    </citation>
    <scope>NUCLEOTIDE SEQUENCE</scope>
    <source>
        <strain evidence="17">KCTC 12870</strain>
    </source>
</reference>
<comment type="catalytic activity">
    <reaction evidence="1">
        <text>D-glucono-1,5-lactone + H2O = D-gluconate + H(+)</text>
        <dbReference type="Rhea" id="RHEA:10440"/>
        <dbReference type="ChEBI" id="CHEBI:15377"/>
        <dbReference type="ChEBI" id="CHEBI:15378"/>
        <dbReference type="ChEBI" id="CHEBI:16217"/>
        <dbReference type="ChEBI" id="CHEBI:18391"/>
        <dbReference type="EC" id="3.1.1.17"/>
    </reaction>
</comment>
<keyword evidence="12" id="KW-0106">Calcium</keyword>
<dbReference type="GO" id="GO:0030234">
    <property type="term" value="F:enzyme regulator activity"/>
    <property type="evidence" value="ECO:0007669"/>
    <property type="project" value="InterPro"/>
</dbReference>
<feature type="active site" description="Proton donor/acceptor" evidence="14">
    <location>
        <position position="196"/>
    </location>
</feature>
<evidence type="ECO:0000313" key="18">
    <source>
        <dbReference type="Proteomes" id="UP000642829"/>
    </source>
</evidence>
<evidence type="ECO:0000256" key="1">
    <source>
        <dbReference type="ARBA" id="ARBA00001589"/>
    </source>
</evidence>
<feature type="binding site" evidence="15">
    <location>
        <position position="146"/>
    </location>
    <ligand>
        <name>a divalent metal cation</name>
        <dbReference type="ChEBI" id="CHEBI:60240"/>
    </ligand>
</feature>
<comment type="subcellular location">
    <subcellularLocation>
        <location evidence="5">Cytoplasm</location>
    </subcellularLocation>
</comment>
<keyword evidence="10 15" id="KW-0479">Metal-binding</keyword>
<name>A0A8J3GCT5_9BACT</name>
<dbReference type="GO" id="GO:0019853">
    <property type="term" value="P:L-ascorbic acid biosynthetic process"/>
    <property type="evidence" value="ECO:0007669"/>
    <property type="project" value="TreeGrafter"/>
</dbReference>
<evidence type="ECO:0000256" key="11">
    <source>
        <dbReference type="ARBA" id="ARBA00022801"/>
    </source>
</evidence>
<dbReference type="Pfam" id="PF08450">
    <property type="entry name" value="SGL"/>
    <property type="match status" value="1"/>
</dbReference>
<protein>
    <recommendedName>
        <fullName evidence="8">Regucalcin</fullName>
        <ecNumber evidence="7">3.1.1.17</ecNumber>
    </recommendedName>
    <alternativeName>
        <fullName evidence="13">Gluconolactonase</fullName>
    </alternativeName>
</protein>
<dbReference type="EC" id="3.1.1.17" evidence="7"/>
<feature type="domain" description="SMP-30/Gluconolactonase/LRE-like region" evidence="16">
    <location>
        <begin position="16"/>
        <end position="254"/>
    </location>
</feature>
<evidence type="ECO:0000256" key="7">
    <source>
        <dbReference type="ARBA" id="ARBA00013227"/>
    </source>
</evidence>
<keyword evidence="15" id="KW-0862">Zinc</keyword>
<feature type="binding site" evidence="15">
    <location>
        <position position="100"/>
    </location>
    <ligand>
        <name>substrate</name>
    </ligand>
</feature>
<evidence type="ECO:0000256" key="10">
    <source>
        <dbReference type="ARBA" id="ARBA00022723"/>
    </source>
</evidence>
<feature type="binding site" evidence="15">
    <location>
        <position position="196"/>
    </location>
    <ligand>
        <name>a divalent metal cation</name>
        <dbReference type="ChEBI" id="CHEBI:60240"/>
    </ligand>
</feature>
<dbReference type="InterPro" id="IPR008367">
    <property type="entry name" value="Regucalcin"/>
</dbReference>
<keyword evidence="11" id="KW-0378">Hydrolase</keyword>
<keyword evidence="18" id="KW-1185">Reference proteome</keyword>
<dbReference type="GO" id="GO:0005737">
    <property type="term" value="C:cytoplasm"/>
    <property type="evidence" value="ECO:0007669"/>
    <property type="project" value="UniProtKB-SubCell"/>
</dbReference>
<comment type="cofactor">
    <cofactor evidence="15">
        <name>Zn(2+)</name>
        <dbReference type="ChEBI" id="CHEBI:29105"/>
    </cofactor>
    <text evidence="15">Binds 1 divalent metal cation per subunit.</text>
</comment>
<comment type="cofactor">
    <cofactor evidence="3">
        <name>Mn(2+)</name>
        <dbReference type="ChEBI" id="CHEBI:29035"/>
    </cofactor>
</comment>
<comment type="cofactor">
    <cofactor evidence="4">
        <name>Mg(2+)</name>
        <dbReference type="ChEBI" id="CHEBI:18420"/>
    </cofactor>
</comment>
<evidence type="ECO:0000256" key="14">
    <source>
        <dbReference type="PIRSR" id="PIRSR605511-1"/>
    </source>
</evidence>
<dbReference type="InterPro" id="IPR013658">
    <property type="entry name" value="SGL"/>
</dbReference>
<proteinExistence type="inferred from homology"/>
<reference evidence="17" key="1">
    <citation type="journal article" date="2014" name="Int. J. Syst. Evol. Microbiol.">
        <title>Complete genome sequence of Corynebacterium casei LMG S-19264T (=DSM 44701T), isolated from a smear-ripened cheese.</title>
        <authorList>
            <consortium name="US DOE Joint Genome Institute (JGI-PGF)"/>
            <person name="Walter F."/>
            <person name="Albersmeier A."/>
            <person name="Kalinowski J."/>
            <person name="Ruckert C."/>
        </authorList>
    </citation>
    <scope>NUCLEOTIDE SEQUENCE</scope>
    <source>
        <strain evidence="17">KCTC 12870</strain>
    </source>
</reference>
<feature type="binding site" evidence="15">
    <location>
        <position position="18"/>
    </location>
    <ligand>
        <name>a divalent metal cation</name>
        <dbReference type="ChEBI" id="CHEBI:60240"/>
    </ligand>
</feature>
<feature type="binding site" evidence="15">
    <location>
        <position position="98"/>
    </location>
    <ligand>
        <name>substrate</name>
    </ligand>
</feature>
<evidence type="ECO:0000313" key="17">
    <source>
        <dbReference type="EMBL" id="GHB90823.1"/>
    </source>
</evidence>
<organism evidence="17 18">
    <name type="scientific">Cerasicoccus arenae</name>
    <dbReference type="NCBI Taxonomy" id="424488"/>
    <lineage>
        <taxon>Bacteria</taxon>
        <taxon>Pseudomonadati</taxon>
        <taxon>Verrucomicrobiota</taxon>
        <taxon>Opitutia</taxon>
        <taxon>Puniceicoccales</taxon>
        <taxon>Cerasicoccaceae</taxon>
        <taxon>Cerasicoccus</taxon>
    </lineage>
</organism>
<accession>A0A8J3GCT5</accession>
<dbReference type="RefSeq" id="WP_189510959.1">
    <property type="nucleotide sequence ID" value="NZ_BMXG01000001.1"/>
</dbReference>
<evidence type="ECO:0000256" key="5">
    <source>
        <dbReference type="ARBA" id="ARBA00004496"/>
    </source>
</evidence>
<keyword evidence="9" id="KW-0963">Cytoplasm</keyword>
<dbReference type="GO" id="GO:0005509">
    <property type="term" value="F:calcium ion binding"/>
    <property type="evidence" value="ECO:0007669"/>
    <property type="project" value="InterPro"/>
</dbReference>
<dbReference type="GO" id="GO:0004341">
    <property type="term" value="F:gluconolactonase activity"/>
    <property type="evidence" value="ECO:0007669"/>
    <property type="project" value="UniProtKB-EC"/>
</dbReference>
<dbReference type="PANTHER" id="PTHR10907">
    <property type="entry name" value="REGUCALCIN"/>
    <property type="match status" value="1"/>
</dbReference>
<evidence type="ECO:0000256" key="3">
    <source>
        <dbReference type="ARBA" id="ARBA00001936"/>
    </source>
</evidence>
<evidence type="ECO:0000259" key="16">
    <source>
        <dbReference type="Pfam" id="PF08450"/>
    </source>
</evidence>
<evidence type="ECO:0000256" key="4">
    <source>
        <dbReference type="ARBA" id="ARBA00001946"/>
    </source>
</evidence>
<evidence type="ECO:0000256" key="15">
    <source>
        <dbReference type="PIRSR" id="PIRSR605511-2"/>
    </source>
</evidence>
<evidence type="ECO:0000256" key="6">
    <source>
        <dbReference type="ARBA" id="ARBA00008853"/>
    </source>
</evidence>
<dbReference type="EMBL" id="BMXG01000001">
    <property type="protein sequence ID" value="GHB90823.1"/>
    <property type="molecule type" value="Genomic_DNA"/>
</dbReference>
<dbReference type="Gene3D" id="2.120.10.30">
    <property type="entry name" value="TolB, C-terminal domain"/>
    <property type="match status" value="1"/>
</dbReference>
<comment type="caution">
    <text evidence="17">The sequence shown here is derived from an EMBL/GenBank/DDBJ whole genome shotgun (WGS) entry which is preliminary data.</text>
</comment>
<dbReference type="Proteomes" id="UP000642829">
    <property type="component" value="Unassembled WGS sequence"/>
</dbReference>
<evidence type="ECO:0000256" key="13">
    <source>
        <dbReference type="ARBA" id="ARBA00032464"/>
    </source>
</evidence>
<dbReference type="InterPro" id="IPR011042">
    <property type="entry name" value="6-blade_b-propeller_TolB-like"/>
</dbReference>
<comment type="cofactor">
    <cofactor evidence="2">
        <name>Ca(2+)</name>
        <dbReference type="ChEBI" id="CHEBI:29108"/>
    </cofactor>
</comment>
<evidence type="ECO:0000256" key="9">
    <source>
        <dbReference type="ARBA" id="ARBA00022490"/>
    </source>
</evidence>
<evidence type="ECO:0000256" key="8">
    <source>
        <dbReference type="ARBA" id="ARBA00016808"/>
    </source>
</evidence>
<dbReference type="AlphaFoldDB" id="A0A8J3GCT5"/>
<dbReference type="SUPFAM" id="SSF63829">
    <property type="entry name" value="Calcium-dependent phosphotriesterase"/>
    <property type="match status" value="1"/>
</dbReference>
<dbReference type="PRINTS" id="PR01791">
    <property type="entry name" value="REGUCALCIN"/>
</dbReference>
<gene>
    <name evidence="17" type="ORF">GCM10007047_02070</name>
</gene>
<dbReference type="InterPro" id="IPR005511">
    <property type="entry name" value="SMP-30"/>
</dbReference>
<dbReference type="PRINTS" id="PR01790">
    <property type="entry name" value="SMP30FAMILY"/>
</dbReference>
<evidence type="ECO:0000256" key="12">
    <source>
        <dbReference type="ARBA" id="ARBA00022837"/>
    </source>
</evidence>
<comment type="similarity">
    <text evidence="6">Belongs to the SMP-30/CGR1 family.</text>
</comment>
<dbReference type="PANTHER" id="PTHR10907:SF47">
    <property type="entry name" value="REGUCALCIN"/>
    <property type="match status" value="1"/>
</dbReference>